<sequence>MCNDCGVDLNPGNRTARIGDYCDQCFNSSHHKDNRKLRRKRRRSGDSGDDKKDKKKKSQHKGKGKAKADAEHTMASQAKPTEQMAPANAFLQKTMPTFNAGNLLYSQNDASDEFSVAGSASQFWPSPMPTPGSGLAFTTPLPMSEPINPVSLPRASSSRHQHSYSLSSRPRASSTVSQAPSTASTTDSQEHHFQSIWYTGHASSPYASRSTPLTSCSLPVSTPGSCVSSRRPSVASQRRSSAASLPRSSQADATLPAELEALTRKMMGEAFNSGGSYVPQVAPSTPGVVQELPPQTPASVASSSRSQSRRASYADLHHAAETARLPASRLDFVAQPLHGMTPNARRPAMPYQTSNSQPYPHVPDPQPNGMDPLELDLFNDPYAFASQPDVVHSGLWSSSQSPSTLEAISQLPQDSSIERASIFVADQEQFSRTNDRMGDGRDGGSGHEQVDSWNGPNVADGSLANVEVNFPSDNGSLDRIISDVYTAGFHAGIAAVRASGTDVDPSVYTSSNSGSSGLTVVANGNSQGIRPCAPQDPQLDGFAAAPVGQSSSATASGSTSMLALLYGNDPEPGDAHDRGPTTHMPLNTGPSMVQAAMHASSSSAQLRAPAVRPEDEDSDFLSQLVKFDPAKWPEAYRSFYESAIAHVRQQFPSPELVAPEPPRPLANATMRASGATRAAPRVARPVAQSTQTAGSSVQDWIKRRRR</sequence>
<proteinExistence type="predicted"/>
<feature type="compositionally biased region" description="Polar residues" evidence="1">
    <location>
        <begin position="688"/>
        <end position="698"/>
    </location>
</feature>
<feature type="region of interest" description="Disordered" evidence="1">
    <location>
        <begin position="430"/>
        <end position="458"/>
    </location>
</feature>
<feature type="region of interest" description="Disordered" evidence="1">
    <location>
        <begin position="502"/>
        <end position="522"/>
    </location>
</feature>
<accession>A0ABR3IWS3</accession>
<feature type="compositionally biased region" description="Basic residues" evidence="1">
    <location>
        <begin position="32"/>
        <end position="43"/>
    </location>
</feature>
<feature type="compositionally biased region" description="Polar residues" evidence="1">
    <location>
        <begin position="208"/>
        <end position="226"/>
    </location>
</feature>
<dbReference type="Proteomes" id="UP001556367">
    <property type="component" value="Unassembled WGS sequence"/>
</dbReference>
<feature type="compositionally biased region" description="Low complexity" evidence="1">
    <location>
        <begin position="163"/>
        <end position="177"/>
    </location>
</feature>
<gene>
    <name evidence="2" type="ORF">HGRIS_013816</name>
</gene>
<feature type="region of interest" description="Disordered" evidence="1">
    <location>
        <begin position="282"/>
        <end position="315"/>
    </location>
</feature>
<keyword evidence="3" id="KW-1185">Reference proteome</keyword>
<protein>
    <recommendedName>
        <fullName evidence="4">GATA-type domain-containing protein</fullName>
    </recommendedName>
</protein>
<feature type="region of interest" description="Disordered" evidence="1">
    <location>
        <begin position="655"/>
        <end position="706"/>
    </location>
</feature>
<name>A0ABR3IWS3_9AGAR</name>
<feature type="compositionally biased region" description="Polar residues" evidence="1">
    <location>
        <begin position="178"/>
        <end position="187"/>
    </location>
</feature>
<organism evidence="2 3">
    <name type="scientific">Hohenbuehelia grisea</name>
    <dbReference type="NCBI Taxonomy" id="104357"/>
    <lineage>
        <taxon>Eukaryota</taxon>
        <taxon>Fungi</taxon>
        <taxon>Dikarya</taxon>
        <taxon>Basidiomycota</taxon>
        <taxon>Agaricomycotina</taxon>
        <taxon>Agaricomycetes</taxon>
        <taxon>Agaricomycetidae</taxon>
        <taxon>Agaricales</taxon>
        <taxon>Pleurotineae</taxon>
        <taxon>Pleurotaceae</taxon>
        <taxon>Hohenbuehelia</taxon>
    </lineage>
</organism>
<dbReference type="EMBL" id="JASNQZ010000015">
    <property type="protein sequence ID" value="KAL0947733.1"/>
    <property type="molecule type" value="Genomic_DNA"/>
</dbReference>
<feature type="compositionally biased region" description="Low complexity" evidence="1">
    <location>
        <begin position="227"/>
        <end position="251"/>
    </location>
</feature>
<evidence type="ECO:0000256" key="1">
    <source>
        <dbReference type="SAM" id="MobiDB-lite"/>
    </source>
</evidence>
<reference evidence="3" key="1">
    <citation type="submission" date="2024-06" db="EMBL/GenBank/DDBJ databases">
        <title>Multi-omics analyses provide insights into the biosynthesis of the anticancer antibiotic pleurotin in Hohenbuehelia grisea.</title>
        <authorList>
            <person name="Weaver J.A."/>
            <person name="Alberti F."/>
        </authorList>
    </citation>
    <scope>NUCLEOTIDE SEQUENCE [LARGE SCALE GENOMIC DNA]</scope>
    <source>
        <strain evidence="3">T-177</strain>
    </source>
</reference>
<evidence type="ECO:0000313" key="2">
    <source>
        <dbReference type="EMBL" id="KAL0947733.1"/>
    </source>
</evidence>
<feature type="region of interest" description="Disordered" evidence="1">
    <location>
        <begin position="208"/>
        <end position="254"/>
    </location>
</feature>
<feature type="region of interest" description="Disordered" evidence="1">
    <location>
        <begin position="25"/>
        <end position="83"/>
    </location>
</feature>
<evidence type="ECO:0008006" key="4">
    <source>
        <dbReference type="Google" id="ProtNLM"/>
    </source>
</evidence>
<feature type="compositionally biased region" description="Basic residues" evidence="1">
    <location>
        <begin position="53"/>
        <end position="65"/>
    </location>
</feature>
<feature type="compositionally biased region" description="Low complexity" evidence="1">
    <location>
        <begin position="298"/>
        <end position="311"/>
    </location>
</feature>
<feature type="compositionally biased region" description="Low complexity" evidence="1">
    <location>
        <begin position="677"/>
        <end position="687"/>
    </location>
</feature>
<feature type="region of interest" description="Disordered" evidence="1">
    <location>
        <begin position="125"/>
        <end position="190"/>
    </location>
</feature>
<comment type="caution">
    <text evidence="2">The sequence shown here is derived from an EMBL/GenBank/DDBJ whole genome shotgun (WGS) entry which is preliminary data.</text>
</comment>
<feature type="compositionally biased region" description="Basic and acidic residues" evidence="1">
    <location>
        <begin position="433"/>
        <end position="450"/>
    </location>
</feature>
<evidence type="ECO:0000313" key="3">
    <source>
        <dbReference type="Proteomes" id="UP001556367"/>
    </source>
</evidence>